<dbReference type="InterPro" id="IPR008271">
    <property type="entry name" value="Ser/Thr_kinase_AS"/>
</dbReference>
<gene>
    <name evidence="7" type="ORF">TVAG_149040</name>
</gene>
<dbReference type="SMART" id="SM00220">
    <property type="entry name" value="S_TKc"/>
    <property type="match status" value="1"/>
</dbReference>
<dbReference type="EMBL" id="DS113750">
    <property type="protein sequence ID" value="EAX96629.1"/>
    <property type="molecule type" value="Genomic_DNA"/>
</dbReference>
<reference evidence="7" key="2">
    <citation type="journal article" date="2007" name="Science">
        <title>Draft genome sequence of the sexually transmitted pathogen Trichomonas vaginalis.</title>
        <authorList>
            <person name="Carlton J.M."/>
            <person name="Hirt R.P."/>
            <person name="Silva J.C."/>
            <person name="Delcher A.L."/>
            <person name="Schatz M."/>
            <person name="Zhao Q."/>
            <person name="Wortman J.R."/>
            <person name="Bidwell S.L."/>
            <person name="Alsmark U.C.M."/>
            <person name="Besteiro S."/>
            <person name="Sicheritz-Ponten T."/>
            <person name="Noel C.J."/>
            <person name="Dacks J.B."/>
            <person name="Foster P.G."/>
            <person name="Simillion C."/>
            <person name="Van de Peer Y."/>
            <person name="Miranda-Saavedra D."/>
            <person name="Barton G.J."/>
            <person name="Westrop G.D."/>
            <person name="Mueller S."/>
            <person name="Dessi D."/>
            <person name="Fiori P.L."/>
            <person name="Ren Q."/>
            <person name="Paulsen I."/>
            <person name="Zhang H."/>
            <person name="Bastida-Corcuera F.D."/>
            <person name="Simoes-Barbosa A."/>
            <person name="Brown M.T."/>
            <person name="Hayes R.D."/>
            <person name="Mukherjee M."/>
            <person name="Okumura C.Y."/>
            <person name="Schneider R."/>
            <person name="Smith A.J."/>
            <person name="Vanacova S."/>
            <person name="Villalvazo M."/>
            <person name="Haas B.J."/>
            <person name="Pertea M."/>
            <person name="Feldblyum T.V."/>
            <person name="Utterback T.R."/>
            <person name="Shu C.L."/>
            <person name="Osoegawa K."/>
            <person name="de Jong P.J."/>
            <person name="Hrdy I."/>
            <person name="Horvathova L."/>
            <person name="Zubacova Z."/>
            <person name="Dolezal P."/>
            <person name="Malik S.B."/>
            <person name="Logsdon J.M. Jr."/>
            <person name="Henze K."/>
            <person name="Gupta A."/>
            <person name="Wang C.C."/>
            <person name="Dunne R.L."/>
            <person name="Upcroft J.A."/>
            <person name="Upcroft P."/>
            <person name="White O."/>
            <person name="Salzberg S.L."/>
            <person name="Tang P."/>
            <person name="Chiu C.-H."/>
            <person name="Lee Y.-S."/>
            <person name="Embley T.M."/>
            <person name="Coombs G.H."/>
            <person name="Mottram J.C."/>
            <person name="Tachezy J."/>
            <person name="Fraser-Liggett C.M."/>
            <person name="Johnson P.J."/>
        </authorList>
    </citation>
    <scope>NUCLEOTIDE SEQUENCE [LARGE SCALE GENOMIC DNA]</scope>
    <source>
        <strain evidence="7">G3</strain>
    </source>
</reference>
<feature type="domain" description="Protein kinase" evidence="6">
    <location>
        <begin position="220"/>
        <end position="478"/>
    </location>
</feature>
<dbReference type="Proteomes" id="UP000001542">
    <property type="component" value="Unassembled WGS sequence"/>
</dbReference>
<evidence type="ECO:0000313" key="8">
    <source>
        <dbReference type="Proteomes" id="UP000001542"/>
    </source>
</evidence>
<dbReference type="Pfam" id="PF07714">
    <property type="entry name" value="PK_Tyr_Ser-Thr"/>
    <property type="match status" value="1"/>
</dbReference>
<dbReference type="GO" id="GO:0004672">
    <property type="term" value="F:protein kinase activity"/>
    <property type="evidence" value="ECO:0000318"/>
    <property type="project" value="GO_Central"/>
</dbReference>
<keyword evidence="8" id="KW-1185">Reference proteome</keyword>
<dbReference type="InterPro" id="IPR017441">
    <property type="entry name" value="Protein_kinase_ATP_BS"/>
</dbReference>
<dbReference type="RefSeq" id="XP_001309559.1">
    <property type="nucleotide sequence ID" value="XM_001309558.1"/>
</dbReference>
<evidence type="ECO:0000256" key="5">
    <source>
        <dbReference type="SAM" id="MobiDB-lite"/>
    </source>
</evidence>
<dbReference type="KEGG" id="tva:4754402"/>
<proteinExistence type="predicted"/>
<dbReference type="InterPro" id="IPR001245">
    <property type="entry name" value="Ser-Thr/Tyr_kinase_cat_dom"/>
</dbReference>
<dbReference type="VEuPathDB" id="TrichDB:TVAG_149040"/>
<protein>
    <submittedName>
        <fullName evidence="7">TKL family protein kinase</fullName>
    </submittedName>
</protein>
<feature type="region of interest" description="Disordered" evidence="5">
    <location>
        <begin position="1063"/>
        <end position="1089"/>
    </location>
</feature>
<reference evidence="7" key="1">
    <citation type="submission" date="2006-10" db="EMBL/GenBank/DDBJ databases">
        <authorList>
            <person name="Amadeo P."/>
            <person name="Zhao Q."/>
            <person name="Wortman J."/>
            <person name="Fraser-Liggett C."/>
            <person name="Carlton J."/>
        </authorList>
    </citation>
    <scope>NUCLEOTIDE SEQUENCE</scope>
    <source>
        <strain evidence="7">G3</strain>
    </source>
</reference>
<dbReference type="SUPFAM" id="SSF48371">
    <property type="entry name" value="ARM repeat"/>
    <property type="match status" value="1"/>
</dbReference>
<dbReference type="CDD" id="cd13999">
    <property type="entry name" value="STKc_MAP3K-like"/>
    <property type="match status" value="1"/>
</dbReference>
<keyword evidence="3 4" id="KW-0067">ATP-binding</keyword>
<dbReference type="SUPFAM" id="SSF56112">
    <property type="entry name" value="Protein kinase-like (PK-like)"/>
    <property type="match status" value="1"/>
</dbReference>
<dbReference type="eggNOG" id="KOG0192">
    <property type="taxonomic scope" value="Eukaryota"/>
</dbReference>
<dbReference type="VEuPathDB" id="TrichDB:TVAGG3_0375310"/>
<keyword evidence="7" id="KW-0808">Transferase</keyword>
<dbReference type="InterPro" id="IPR051681">
    <property type="entry name" value="Ser/Thr_Kinases-Pseudokinases"/>
</dbReference>
<accession>A2FEP9</accession>
<dbReference type="GO" id="GO:0007165">
    <property type="term" value="P:signal transduction"/>
    <property type="evidence" value="ECO:0000318"/>
    <property type="project" value="GO_Central"/>
</dbReference>
<dbReference type="Gene3D" id="1.25.10.10">
    <property type="entry name" value="Leucine-rich Repeat Variant"/>
    <property type="match status" value="1"/>
</dbReference>
<dbReference type="Gene3D" id="3.30.200.20">
    <property type="entry name" value="Phosphorylase Kinase, domain 1"/>
    <property type="match status" value="1"/>
</dbReference>
<dbReference type="PROSITE" id="PS00107">
    <property type="entry name" value="PROTEIN_KINASE_ATP"/>
    <property type="match status" value="1"/>
</dbReference>
<keyword evidence="7" id="KW-0418">Kinase</keyword>
<dbReference type="InterPro" id="IPR016024">
    <property type="entry name" value="ARM-type_fold"/>
</dbReference>
<dbReference type="GO" id="GO:0005524">
    <property type="term" value="F:ATP binding"/>
    <property type="evidence" value="ECO:0007669"/>
    <property type="project" value="UniProtKB-UniRule"/>
</dbReference>
<evidence type="ECO:0000256" key="3">
    <source>
        <dbReference type="ARBA" id="ARBA00022840"/>
    </source>
</evidence>
<dbReference type="InParanoid" id="A2FEP9"/>
<dbReference type="PANTHER" id="PTHR44329:SF214">
    <property type="entry name" value="PROTEIN KINASE DOMAIN-CONTAINING PROTEIN"/>
    <property type="match status" value="1"/>
</dbReference>
<dbReference type="InterPro" id="IPR011989">
    <property type="entry name" value="ARM-like"/>
</dbReference>
<dbReference type="InterPro" id="IPR000719">
    <property type="entry name" value="Prot_kinase_dom"/>
</dbReference>
<sequence length="1089" mass="121900">MFPEKSGDQLFQCVKVANNIFLMAQDTIVYRASIAYILQQIRSFLSAIQPLKNKSLNQSEIVALERFTGLVAHFSTVIPNLGSNWIRTCLNWPTTHVHEYIDNFRKSLIEICQLLSLDPDKVLQYDQIQDTVNKIADFQHLKQALTEVQQKSISIENAVDVQQLIETRLYSINRHLPKKNQDTVGMHHPTTEGAPMEQIRFRMDDALNQFRSIDIPCEDIIVGKTLGSGGFGTVFMGTRISTGELIAVKEVRSDKLSISTWASLYSEVANMANLKNRYVLELVGAHIKEPYRIITRFCPGRSLFDRIHRCPQHPLPPARLTALAYQVASGMAFLHSNGIVHRDLKTMNILLDESDAARIADFGLSGNMRDNKDLYGTLGTPHYTAPEVLARKRYGPKVDSYSFGIVLWEMETGLIPFREKTHKEIIDHVVNRGWRLPLSRTVPDSLRRLITRCWSENPAERPEFEEIVALFKKGEVYFGTPNDRVQLEAGKDYPPIDKDHTVRVLTEPNNPAFSTLVDFFVDNVSPSLLDRIRTSRIVDNYTKDSVHPDKVLLASSKLLQPDEFPKFIQNVGGPIIEMILAKGTPAQITAAIRFCISVPSPHTSLVSKYTKTFVSKLDDQSIAPYVLRLVAAGGEGEVQKYQKQLVDFFSKPTSIVETQETLNAITYIIPFIANQLKNIANLLSLLDVSLSVPENFAQFLVDNLNPDKVTDLVTSLISAAEKSDISKPLCTAINKCTDKQIETLADDNRILDHIQGLLSSGKCVQTALLLLFRMANIPTIAPRLANHPALAALFEVKTFTGQRLQILTALVLCKQFVLDTAMMNDILKILVSSLSIDSLQKYALLLVGALSNSSEGCTILQEAGLLGVFSQLFLSPVCNNQYVALTILRNCALQNANISQKSLIISCLMQDLSSAVKGRTTILWTLIALLSQSPTCVQEQDIQNAVLPLLSERQGPVVITLCLKLLDACDMKKLRLIYRQILNRIYLILANDLLLIPDLIAAAVQLIMSLWTMYKPEVVQFVRDSDFIAFLSGIIPMMSDFPEPQRSIQTSLFLLSQSSFDSQEEYHSPASGNASMTQRKQSQFVLEDD</sequence>
<dbReference type="PROSITE" id="PS50011">
    <property type="entry name" value="PROTEIN_KINASE_DOM"/>
    <property type="match status" value="1"/>
</dbReference>
<keyword evidence="1" id="KW-0723">Serine/threonine-protein kinase</keyword>
<dbReference type="STRING" id="5722.A2FEP9"/>
<organism evidence="7 8">
    <name type="scientific">Trichomonas vaginalis (strain ATCC PRA-98 / G3)</name>
    <dbReference type="NCBI Taxonomy" id="412133"/>
    <lineage>
        <taxon>Eukaryota</taxon>
        <taxon>Metamonada</taxon>
        <taxon>Parabasalia</taxon>
        <taxon>Trichomonadida</taxon>
        <taxon>Trichomonadidae</taxon>
        <taxon>Trichomonas</taxon>
    </lineage>
</organism>
<name>A2FEP9_TRIV3</name>
<feature type="compositionally biased region" description="Polar residues" evidence="5">
    <location>
        <begin position="1070"/>
        <end position="1089"/>
    </location>
</feature>
<evidence type="ECO:0000256" key="2">
    <source>
        <dbReference type="ARBA" id="ARBA00022741"/>
    </source>
</evidence>
<evidence type="ECO:0000256" key="4">
    <source>
        <dbReference type="PROSITE-ProRule" id="PRU10141"/>
    </source>
</evidence>
<dbReference type="InterPro" id="IPR011009">
    <property type="entry name" value="Kinase-like_dom_sf"/>
</dbReference>
<dbReference type="AlphaFoldDB" id="A2FEP9"/>
<evidence type="ECO:0000313" key="7">
    <source>
        <dbReference type="EMBL" id="EAX96629.1"/>
    </source>
</evidence>
<feature type="binding site" evidence="4">
    <location>
        <position position="249"/>
    </location>
    <ligand>
        <name>ATP</name>
        <dbReference type="ChEBI" id="CHEBI:30616"/>
    </ligand>
</feature>
<evidence type="ECO:0000259" key="6">
    <source>
        <dbReference type="PROSITE" id="PS50011"/>
    </source>
</evidence>
<dbReference type="OrthoDB" id="10261027at2759"/>
<dbReference type="PANTHER" id="PTHR44329">
    <property type="entry name" value="SERINE/THREONINE-PROTEIN KINASE TNNI3K-RELATED"/>
    <property type="match status" value="1"/>
</dbReference>
<evidence type="ECO:0000256" key="1">
    <source>
        <dbReference type="ARBA" id="ARBA00022527"/>
    </source>
</evidence>
<dbReference type="Gene3D" id="1.10.510.10">
    <property type="entry name" value="Transferase(Phosphotransferase) domain 1"/>
    <property type="match status" value="1"/>
</dbReference>
<dbReference type="PROSITE" id="PS00108">
    <property type="entry name" value="PROTEIN_KINASE_ST"/>
    <property type="match status" value="1"/>
</dbReference>
<dbReference type="SMR" id="A2FEP9"/>
<dbReference type="GO" id="GO:0005737">
    <property type="term" value="C:cytoplasm"/>
    <property type="evidence" value="ECO:0000318"/>
    <property type="project" value="GO_Central"/>
</dbReference>
<keyword evidence="2 4" id="KW-0547">Nucleotide-binding</keyword>